<gene>
    <name evidence="3" type="ORF">GA0111570_103165</name>
</gene>
<evidence type="ECO:0000256" key="1">
    <source>
        <dbReference type="SAM" id="MobiDB-lite"/>
    </source>
</evidence>
<dbReference type="Proteomes" id="UP000199086">
    <property type="component" value="Unassembled WGS sequence"/>
</dbReference>
<dbReference type="GO" id="GO:0003700">
    <property type="term" value="F:DNA-binding transcription factor activity"/>
    <property type="evidence" value="ECO:0007669"/>
    <property type="project" value="InterPro"/>
</dbReference>
<accession>A0A1G6GG08</accession>
<evidence type="ECO:0000313" key="4">
    <source>
        <dbReference type="Proteomes" id="UP000199086"/>
    </source>
</evidence>
<feature type="region of interest" description="Disordered" evidence="1">
    <location>
        <begin position="148"/>
        <end position="171"/>
    </location>
</feature>
<dbReference type="Pfam" id="PF13384">
    <property type="entry name" value="HTH_23"/>
    <property type="match status" value="1"/>
</dbReference>
<evidence type="ECO:0000259" key="2">
    <source>
        <dbReference type="PROSITE" id="PS51674"/>
    </source>
</evidence>
<dbReference type="InterPro" id="IPR034768">
    <property type="entry name" value="4FE4S_WBL"/>
</dbReference>
<dbReference type="PROSITE" id="PS51674">
    <property type="entry name" value="4FE4S_WBL"/>
    <property type="match status" value="1"/>
</dbReference>
<dbReference type="EMBL" id="FMYF01000003">
    <property type="protein sequence ID" value="SDB80904.1"/>
    <property type="molecule type" value="Genomic_DNA"/>
</dbReference>
<dbReference type="InterPro" id="IPR036388">
    <property type="entry name" value="WH-like_DNA-bd_sf"/>
</dbReference>
<dbReference type="Gene3D" id="1.10.10.10">
    <property type="entry name" value="Winged helix-like DNA-binding domain superfamily/Winged helix DNA-binding domain"/>
    <property type="match status" value="1"/>
</dbReference>
<evidence type="ECO:0000313" key="3">
    <source>
        <dbReference type="EMBL" id="SDB80904.1"/>
    </source>
</evidence>
<organism evidence="3 4">
    <name type="scientific">Raineyella antarctica</name>
    <dbReference type="NCBI Taxonomy" id="1577474"/>
    <lineage>
        <taxon>Bacteria</taxon>
        <taxon>Bacillati</taxon>
        <taxon>Actinomycetota</taxon>
        <taxon>Actinomycetes</taxon>
        <taxon>Propionibacteriales</taxon>
        <taxon>Propionibacteriaceae</taxon>
        <taxon>Raineyella</taxon>
    </lineage>
</organism>
<sequence>MTVSVSDLTIGCADHEDLYQHPLMEDDPGRAASTEQRRIRTALTRRATAICGGCVAVEPCLYRAVVEHDVAGFVAGTTEHQRKRMRKLLALSVRPDDIDALSGAPASGHQVNHAEIVRLRAQNPHMSLDTIAQRLGCSLSTVKRHLRQARTDASAGPAHPHHRTEPAPSHSDVMLAREMVLAPRPQPTAADAEAEAEVADEEAALEDACKEAAAVVAA</sequence>
<dbReference type="GO" id="GO:0006352">
    <property type="term" value="P:DNA-templated transcription initiation"/>
    <property type="evidence" value="ECO:0007669"/>
    <property type="project" value="InterPro"/>
</dbReference>
<dbReference type="OrthoDB" id="3744914at2"/>
<dbReference type="STRING" id="1577474.GA0111570_103165"/>
<reference evidence="3 4" key="1">
    <citation type="submission" date="2016-06" db="EMBL/GenBank/DDBJ databases">
        <authorList>
            <person name="Olsen C.W."/>
            <person name="Carey S."/>
            <person name="Hinshaw L."/>
            <person name="Karasin A.I."/>
        </authorList>
    </citation>
    <scope>NUCLEOTIDE SEQUENCE [LARGE SCALE GENOMIC DNA]</scope>
    <source>
        <strain evidence="3 4">LZ-22</strain>
    </source>
</reference>
<dbReference type="Pfam" id="PF02467">
    <property type="entry name" value="Whib"/>
    <property type="match status" value="1"/>
</dbReference>
<keyword evidence="4" id="KW-1185">Reference proteome</keyword>
<feature type="domain" description="4Fe-4S Wbl-type" evidence="2">
    <location>
        <begin position="22"/>
        <end position="84"/>
    </location>
</feature>
<proteinExistence type="predicted"/>
<name>A0A1G6GG08_9ACTN</name>
<dbReference type="AlphaFoldDB" id="A0A1G6GG08"/>
<protein>
    <submittedName>
        <fullName evidence="3">Sigma-70, region 4</fullName>
    </submittedName>
</protein>
<feature type="compositionally biased region" description="Acidic residues" evidence="1">
    <location>
        <begin position="192"/>
        <end position="203"/>
    </location>
</feature>
<feature type="region of interest" description="Disordered" evidence="1">
    <location>
        <begin position="184"/>
        <end position="203"/>
    </location>
</feature>